<organism evidence="2 3">
    <name type="scientific">Idiomarina baltica</name>
    <dbReference type="NCBI Taxonomy" id="190892"/>
    <lineage>
        <taxon>Bacteria</taxon>
        <taxon>Pseudomonadati</taxon>
        <taxon>Pseudomonadota</taxon>
        <taxon>Gammaproteobacteria</taxon>
        <taxon>Alteromonadales</taxon>
        <taxon>Idiomarinaceae</taxon>
        <taxon>Idiomarina</taxon>
    </lineage>
</organism>
<dbReference type="EMBL" id="DMUP01000042">
    <property type="protein sequence ID" value="HAR55565.1"/>
    <property type="molecule type" value="Genomic_DNA"/>
</dbReference>
<feature type="domain" description="Phosphoadenosine phosphosulphate reductase" evidence="1">
    <location>
        <begin position="124"/>
        <end position="204"/>
    </location>
</feature>
<accession>A0A348WM03</accession>
<evidence type="ECO:0000259" key="1">
    <source>
        <dbReference type="Pfam" id="PF01507"/>
    </source>
</evidence>
<protein>
    <recommendedName>
        <fullName evidence="1">Phosphoadenosine phosphosulphate reductase domain-containing protein</fullName>
    </recommendedName>
</protein>
<sequence length="590" mass="66010">MNKIDTTINTLTDLLLQGWIFSIGLSGKDSFCVAHCAIEALAKAKAVRDDVGPVYLATTDTTLDNFEVHKYVLSIHAAAVQFGKDNGLDIRSEVLSPALSSLPMVDYIGKGKLLRTPQTASKGRDCAVSWKIEPAKRFLKSLNGIHQTDKILSLSGTRDDESAVRAKNIAKRGESIATVVKTDIGYTLAPIKDWSKNDVWGLIGAIEDDKIASFAEDVMVGMRKHYSAANGGICDAFTSDGKQSARACGARHGCVICAMVTNDTSLENQIELDPKRYGYMEGFTRIRKFMLDTLFDYERSRSLVGRETKAGGWIKIGYNQYSMAYRQELLRYFLTLDAIEQDTAEINGHAPRFQLIDEKTLLTIQYHWAREGGEKTPGEALQIWHDIYTEGARYAIPETHNAPKAYLDFDYANLSYIAGTTFPAYRWLNIHDFADQVCHFSQLDLVGLSPAGVGISLAHSPKVKADNGAYENVVPFREADSFSICNINDAQWFIEDTFKDLVMLGLTDPENRIDPTEMLKIMLHRNIIHIHKGSMPRLHRETKRAQLINAITRAGRYFETVFLAQSITEDQYARVKERQETSHPQACLAI</sequence>
<dbReference type="SUPFAM" id="SSF52402">
    <property type="entry name" value="Adenine nucleotide alpha hydrolases-like"/>
    <property type="match status" value="1"/>
</dbReference>
<comment type="caution">
    <text evidence="2">The sequence shown here is derived from an EMBL/GenBank/DDBJ whole genome shotgun (WGS) entry which is preliminary data.</text>
</comment>
<dbReference type="Gene3D" id="3.40.50.620">
    <property type="entry name" value="HUPs"/>
    <property type="match status" value="1"/>
</dbReference>
<name>A0A348WM03_9GAMM</name>
<proteinExistence type="predicted"/>
<reference evidence="2 3" key="1">
    <citation type="journal article" date="2018" name="Nat. Biotechnol.">
        <title>A standardized bacterial taxonomy based on genome phylogeny substantially revises the tree of life.</title>
        <authorList>
            <person name="Parks D.H."/>
            <person name="Chuvochina M."/>
            <person name="Waite D.W."/>
            <person name="Rinke C."/>
            <person name="Skarshewski A."/>
            <person name="Chaumeil P.A."/>
            <person name="Hugenholtz P."/>
        </authorList>
    </citation>
    <scope>NUCLEOTIDE SEQUENCE [LARGE SCALE GENOMIC DNA]</scope>
    <source>
        <strain evidence="2">UBA9360</strain>
    </source>
</reference>
<evidence type="ECO:0000313" key="3">
    <source>
        <dbReference type="Proteomes" id="UP000262878"/>
    </source>
</evidence>
<dbReference type="InterPro" id="IPR002500">
    <property type="entry name" value="PAPS_reduct_dom"/>
</dbReference>
<dbReference type="Pfam" id="PF01507">
    <property type="entry name" value="PAPS_reduct"/>
    <property type="match status" value="1"/>
</dbReference>
<dbReference type="InterPro" id="IPR014729">
    <property type="entry name" value="Rossmann-like_a/b/a_fold"/>
</dbReference>
<evidence type="ECO:0000313" key="2">
    <source>
        <dbReference type="EMBL" id="HAR55565.1"/>
    </source>
</evidence>
<dbReference type="AlphaFoldDB" id="A0A348WM03"/>
<dbReference type="GO" id="GO:0003824">
    <property type="term" value="F:catalytic activity"/>
    <property type="evidence" value="ECO:0007669"/>
    <property type="project" value="InterPro"/>
</dbReference>
<dbReference type="Proteomes" id="UP000262878">
    <property type="component" value="Unassembled WGS sequence"/>
</dbReference>
<gene>
    <name evidence="2" type="ORF">DCR58_02130</name>
</gene>